<reference evidence="3" key="1">
    <citation type="submission" date="2015-10" db="EMBL/GenBank/DDBJ databases">
        <authorList>
            <person name="Gilbert D.G."/>
        </authorList>
    </citation>
    <scope>NUCLEOTIDE SEQUENCE</scope>
</reference>
<organism evidence="3">
    <name type="scientific">hydrothermal vent metagenome</name>
    <dbReference type="NCBI Taxonomy" id="652676"/>
    <lineage>
        <taxon>unclassified sequences</taxon>
        <taxon>metagenomes</taxon>
        <taxon>ecological metagenomes</taxon>
    </lineage>
</organism>
<protein>
    <recommendedName>
        <fullName evidence="1">DUF5683 domain-containing protein</fullName>
    </recommendedName>
</protein>
<dbReference type="EMBL" id="FAXC01000124">
    <property type="protein sequence ID" value="CUV08761.1"/>
    <property type="molecule type" value="Genomic_DNA"/>
</dbReference>
<dbReference type="AlphaFoldDB" id="A0A170QC73"/>
<accession>A0A170QC73</accession>
<dbReference type="EMBL" id="FAXC01000065">
    <property type="protein sequence ID" value="CUV08444.1"/>
    <property type="molecule type" value="Genomic_DNA"/>
</dbReference>
<feature type="domain" description="DUF5683" evidence="1">
    <location>
        <begin position="26"/>
        <end position="84"/>
    </location>
</feature>
<evidence type="ECO:0000259" key="1">
    <source>
        <dbReference type="Pfam" id="PF18935"/>
    </source>
</evidence>
<gene>
    <name evidence="3" type="ORF">MGWOODY_Mmi2343</name>
    <name evidence="2" type="ORF">MGWOODY_Mmi306</name>
</gene>
<sequence>MNQKRFLIFAIILPLFGQEVDSLSRKTPQEAMKRALMFPGGGQFYNGETIKGALLVGITIGSAYFYADNANNYDNYSGTDSAIKQDYLEQRNKYGWWIGFVYIYGLLDAIVEAHLHPFKEVMNEDLEQPKKEGNQEK</sequence>
<dbReference type="Pfam" id="PF18935">
    <property type="entry name" value="DUF5683"/>
    <property type="match status" value="1"/>
</dbReference>
<dbReference type="InterPro" id="IPR043738">
    <property type="entry name" value="DUF5683"/>
</dbReference>
<evidence type="ECO:0000313" key="2">
    <source>
        <dbReference type="EMBL" id="CUV08444.1"/>
    </source>
</evidence>
<evidence type="ECO:0000313" key="3">
    <source>
        <dbReference type="EMBL" id="CUV08761.1"/>
    </source>
</evidence>
<name>A0A170QC73_9ZZZZ</name>
<proteinExistence type="predicted"/>